<reference evidence="1 2" key="1">
    <citation type="submission" date="2023-12" db="EMBL/GenBank/DDBJ databases">
        <title>novel species in genus Nocarida.</title>
        <authorList>
            <person name="Li Z."/>
        </authorList>
    </citation>
    <scope>NUCLEOTIDE SEQUENCE [LARGE SCALE GENOMIC DNA]</scope>
    <source>
        <strain evidence="1 2">CDC186</strain>
    </source>
</reference>
<dbReference type="EMBL" id="JAYKYQ010000004">
    <property type="protein sequence ID" value="MEB3510630.1"/>
    <property type="molecule type" value="Genomic_DNA"/>
</dbReference>
<sequence>MRRHAERLGYHYLYTVRPPEGEVDPVGYALAVAVGVHAAALVVHDLTIVDNTPARVCETCDLETVCPAVTWARAQPGAIGPGHTHPDHPLTIGESHRIMQQHRGCRAATCPRKASALSCLVRAGKLVPPVSSPRERAAARGLAFEPADPLSFSAGPSLETLLNVLDALAASVADSRTPVSRPPEVAHSERD</sequence>
<evidence type="ECO:0000313" key="1">
    <source>
        <dbReference type="EMBL" id="MEB3510630.1"/>
    </source>
</evidence>
<proteinExistence type="predicted"/>
<dbReference type="RefSeq" id="WP_195078593.1">
    <property type="nucleotide sequence ID" value="NZ_JAYESH010000005.1"/>
</dbReference>
<protein>
    <submittedName>
        <fullName evidence="1">Uncharacterized protein</fullName>
    </submittedName>
</protein>
<organism evidence="1 2">
    <name type="scientific">Nocardia implantans</name>
    <dbReference type="NCBI Taxonomy" id="3108168"/>
    <lineage>
        <taxon>Bacteria</taxon>
        <taxon>Bacillati</taxon>
        <taxon>Actinomycetota</taxon>
        <taxon>Actinomycetes</taxon>
        <taxon>Mycobacteriales</taxon>
        <taxon>Nocardiaceae</taxon>
        <taxon>Nocardia</taxon>
    </lineage>
</organism>
<accession>A0ABU6AT25</accession>
<comment type="caution">
    <text evidence="1">The sequence shown here is derived from an EMBL/GenBank/DDBJ whole genome shotgun (WGS) entry which is preliminary data.</text>
</comment>
<evidence type="ECO:0000313" key="2">
    <source>
        <dbReference type="Proteomes" id="UP001348098"/>
    </source>
</evidence>
<name>A0ABU6AT25_9NOCA</name>
<dbReference type="Proteomes" id="UP001348098">
    <property type="component" value="Unassembled WGS sequence"/>
</dbReference>
<gene>
    <name evidence="1" type="ORF">U3653_11425</name>
</gene>
<keyword evidence="2" id="KW-1185">Reference proteome</keyword>